<dbReference type="Proteomes" id="UP000076078">
    <property type="component" value="Unassembled WGS sequence"/>
</dbReference>
<feature type="compositionally biased region" description="Low complexity" evidence="1">
    <location>
        <begin position="75"/>
        <end position="110"/>
    </location>
</feature>
<keyword evidence="4" id="KW-1185">Reference proteome</keyword>
<proteinExistence type="predicted"/>
<organism evidence="3 4">
    <name type="scientific">Tieghemostelium lacteum</name>
    <name type="common">Slime mold</name>
    <name type="synonym">Dictyostelium lacteum</name>
    <dbReference type="NCBI Taxonomy" id="361077"/>
    <lineage>
        <taxon>Eukaryota</taxon>
        <taxon>Amoebozoa</taxon>
        <taxon>Evosea</taxon>
        <taxon>Eumycetozoa</taxon>
        <taxon>Dictyostelia</taxon>
        <taxon>Dictyosteliales</taxon>
        <taxon>Raperosteliaceae</taxon>
        <taxon>Tieghemostelium</taxon>
    </lineage>
</organism>
<dbReference type="SMART" id="SM00257">
    <property type="entry name" value="LysM"/>
    <property type="match status" value="1"/>
</dbReference>
<feature type="region of interest" description="Disordered" evidence="1">
    <location>
        <begin position="160"/>
        <end position="201"/>
    </location>
</feature>
<accession>A0A152A843</accession>
<feature type="domain" description="LysM" evidence="2">
    <location>
        <begin position="113"/>
        <end position="157"/>
    </location>
</feature>
<feature type="region of interest" description="Disordered" evidence="1">
    <location>
        <begin position="72"/>
        <end position="111"/>
    </location>
</feature>
<evidence type="ECO:0000313" key="3">
    <source>
        <dbReference type="EMBL" id="KYR02295.1"/>
    </source>
</evidence>
<gene>
    <name evidence="3" type="ORF">DLAC_01126</name>
</gene>
<dbReference type="PANTHER" id="PTHR20932:SF8">
    <property type="entry name" value="LD22649P"/>
    <property type="match status" value="1"/>
</dbReference>
<dbReference type="InterPro" id="IPR045030">
    <property type="entry name" value="LYSM1-4"/>
</dbReference>
<dbReference type="SUPFAM" id="SSF54106">
    <property type="entry name" value="LysM domain"/>
    <property type="match status" value="1"/>
</dbReference>
<evidence type="ECO:0000256" key="1">
    <source>
        <dbReference type="SAM" id="MobiDB-lite"/>
    </source>
</evidence>
<dbReference type="InParanoid" id="A0A152A843"/>
<reference evidence="3 4" key="1">
    <citation type="submission" date="2015-12" db="EMBL/GenBank/DDBJ databases">
        <title>Dictyostelia acquired genes for synthesis and detection of signals that induce cell-type specialization by lateral gene transfer from prokaryotes.</title>
        <authorList>
            <person name="Gloeckner G."/>
            <person name="Schaap P."/>
        </authorList>
    </citation>
    <scope>NUCLEOTIDE SEQUENCE [LARGE SCALE GENOMIC DNA]</scope>
    <source>
        <strain evidence="3 4">TK</strain>
    </source>
</reference>
<feature type="region of interest" description="Disordered" evidence="1">
    <location>
        <begin position="14"/>
        <end position="34"/>
    </location>
</feature>
<dbReference type="InterPro" id="IPR036779">
    <property type="entry name" value="LysM_dom_sf"/>
</dbReference>
<dbReference type="CDD" id="cd00118">
    <property type="entry name" value="LysM"/>
    <property type="match status" value="1"/>
</dbReference>
<dbReference type="Pfam" id="PF01476">
    <property type="entry name" value="LysM"/>
    <property type="match status" value="1"/>
</dbReference>
<evidence type="ECO:0000313" key="4">
    <source>
        <dbReference type="Proteomes" id="UP000076078"/>
    </source>
</evidence>
<comment type="caution">
    <text evidence="3">The sequence shown here is derived from an EMBL/GenBank/DDBJ whole genome shotgun (WGS) entry which is preliminary data.</text>
</comment>
<name>A0A152A843_TIELA</name>
<dbReference type="InterPro" id="IPR018392">
    <property type="entry name" value="LysM"/>
</dbReference>
<dbReference type="EMBL" id="LODT01000004">
    <property type="protein sequence ID" value="KYR02295.1"/>
    <property type="molecule type" value="Genomic_DNA"/>
</dbReference>
<dbReference type="OrthoDB" id="20749at2759"/>
<dbReference type="AlphaFoldDB" id="A0A152A843"/>
<protein>
    <recommendedName>
        <fullName evidence="2">LysM domain-containing protein</fullName>
    </recommendedName>
</protein>
<sequence length="280" mass="31104">MGSFQNEWDFLTENSNGKSYVNNRDTNNHGLGSKNYQQQNKSFNDYSIFEKGSGGFKSNSFSNVHPLNDDFNGGSSMSSSSNYTTTTTTTTTNSSTLNTNINTPNTDNSNGPITHILTRQDTLQGLAIKYGVKIDDIKRLNKIYSNDTLFLKKSLTIPKAETNNSNSNNSSDNESNNMNGNGNSSSPNRSMNRSISNGQLLDHNNMFPEFERMNKSFGTPPNKLPPLPEYKSFPNNNPNIDSSNWRSIPVSTFSTSPVVTALDKKTQSQFSLLDETFYDL</sequence>
<feature type="compositionally biased region" description="Low complexity" evidence="1">
    <location>
        <begin position="163"/>
        <end position="197"/>
    </location>
</feature>
<dbReference type="PROSITE" id="PS51782">
    <property type="entry name" value="LYSM"/>
    <property type="match status" value="1"/>
</dbReference>
<dbReference type="FunCoup" id="A0A152A843">
    <property type="interactions" value="1"/>
</dbReference>
<dbReference type="Gene3D" id="3.10.350.10">
    <property type="entry name" value="LysM domain"/>
    <property type="match status" value="1"/>
</dbReference>
<dbReference type="PANTHER" id="PTHR20932">
    <property type="entry name" value="LYSM AND PUTATIVE PEPTIDOGLYCAN-BINDING DOMAIN-CONTAINING PROTEIN"/>
    <property type="match status" value="1"/>
</dbReference>
<evidence type="ECO:0000259" key="2">
    <source>
        <dbReference type="PROSITE" id="PS51782"/>
    </source>
</evidence>